<dbReference type="PANTHER" id="PTHR43555:SF1">
    <property type="entry name" value="PHOSPHORIBOSYLFORMYLGLYCINAMIDINE SYNTHASE SUBUNIT PURL"/>
    <property type="match status" value="1"/>
</dbReference>
<feature type="domain" description="PurM-like C-terminal" evidence="1">
    <location>
        <begin position="19"/>
        <end position="155"/>
    </location>
</feature>
<dbReference type="GO" id="GO:0004642">
    <property type="term" value="F:phosphoribosylformylglycinamidine synthase activity"/>
    <property type="evidence" value="ECO:0007669"/>
    <property type="project" value="InterPro"/>
</dbReference>
<dbReference type="EMBL" id="BAUW01000048">
    <property type="protein sequence ID" value="GAE46587.1"/>
    <property type="molecule type" value="Genomic_DNA"/>
</dbReference>
<reference evidence="2 3" key="1">
    <citation type="submission" date="2013-12" db="EMBL/GenBank/DDBJ databases">
        <title>NBRP : Genome information of microbial organism related human and environment.</title>
        <authorList>
            <person name="Hattori M."/>
            <person name="Oshima K."/>
            <person name="Inaba H."/>
            <person name="Suda W."/>
            <person name="Sakamoto M."/>
            <person name="Iino T."/>
            <person name="Kitahara M."/>
            <person name="Oshida Y."/>
            <person name="Iida T."/>
            <person name="Kudo T."/>
            <person name="Itoh T."/>
            <person name="Ahmed I."/>
            <person name="Ohkuma M."/>
        </authorList>
    </citation>
    <scope>NUCLEOTIDE SEQUENCE [LARGE SCALE GENOMIC DNA]</scope>
    <source>
        <strain evidence="2 3">JCM 21738</strain>
    </source>
</reference>
<dbReference type="InterPro" id="IPR010074">
    <property type="entry name" value="PRibForGlyAmidine_synth_PurL"/>
</dbReference>
<dbReference type="GO" id="GO:0006189">
    <property type="term" value="P:'de novo' IMP biosynthetic process"/>
    <property type="evidence" value="ECO:0007669"/>
    <property type="project" value="InterPro"/>
</dbReference>
<dbReference type="InterPro" id="IPR036676">
    <property type="entry name" value="PurM-like_C_sf"/>
</dbReference>
<name>W4RR44_9BACI</name>
<gene>
    <name evidence="2" type="ORF">JCM21738_3501</name>
</gene>
<protein>
    <submittedName>
        <fullName evidence="2">Phosphoribosylformylglycinamidine synthase</fullName>
    </submittedName>
</protein>
<dbReference type="Gene3D" id="3.90.650.10">
    <property type="entry name" value="PurM-like C-terminal domain"/>
    <property type="match status" value="1"/>
</dbReference>
<organism evidence="2 3">
    <name type="scientific">Mesobacillus boroniphilus JCM 21738</name>
    <dbReference type="NCBI Taxonomy" id="1294265"/>
    <lineage>
        <taxon>Bacteria</taxon>
        <taxon>Bacillati</taxon>
        <taxon>Bacillota</taxon>
        <taxon>Bacilli</taxon>
        <taxon>Bacillales</taxon>
        <taxon>Bacillaceae</taxon>
        <taxon>Mesobacillus</taxon>
    </lineage>
</organism>
<evidence type="ECO:0000259" key="1">
    <source>
        <dbReference type="Pfam" id="PF02769"/>
    </source>
</evidence>
<dbReference type="Pfam" id="PF02769">
    <property type="entry name" value="AIRS_C"/>
    <property type="match status" value="1"/>
</dbReference>
<dbReference type="InterPro" id="IPR010918">
    <property type="entry name" value="PurM-like_C_dom"/>
</dbReference>
<dbReference type="Proteomes" id="UP000018949">
    <property type="component" value="Unassembled WGS sequence"/>
</dbReference>
<dbReference type="SUPFAM" id="SSF56042">
    <property type="entry name" value="PurM C-terminal domain-like"/>
    <property type="match status" value="1"/>
</dbReference>
<evidence type="ECO:0000313" key="3">
    <source>
        <dbReference type="Proteomes" id="UP000018949"/>
    </source>
</evidence>
<dbReference type="eggNOG" id="COG0046">
    <property type="taxonomic scope" value="Bacteria"/>
</dbReference>
<proteinExistence type="predicted"/>
<dbReference type="AlphaFoldDB" id="W4RR44"/>
<comment type="caution">
    <text evidence="2">The sequence shown here is derived from an EMBL/GenBank/DDBJ whole genome shotgun (WGS) entry which is preliminary data.</text>
</comment>
<evidence type="ECO:0000313" key="2">
    <source>
        <dbReference type="EMBL" id="GAE46587.1"/>
    </source>
</evidence>
<keyword evidence="3" id="KW-1185">Reference proteome</keyword>
<dbReference type="CDD" id="cd02204">
    <property type="entry name" value="PurL_repeat2"/>
    <property type="match status" value="1"/>
</dbReference>
<dbReference type="PANTHER" id="PTHR43555">
    <property type="entry name" value="PHOSPHORIBOSYLFORMYLGLYCINAMIDINE SYNTHASE SUBUNIT PURL"/>
    <property type="match status" value="1"/>
</dbReference>
<sequence length="181" mass="19118">MVGLVENLKHVTTQHFKNAGDLIYLLGDTKDEFGGSELQKLMYGRIFGKAPVLNLEVEAGYQAQILTAIKNGLVASAHDVAEGGVAVALAESVIGSKGLGAEVTLEGNAVSALFSESQSRFILSVKPENQIDFESLTDAVLIGKVVEAPALKIDVNGENVINQDAEGLKKAWKGAIPCLLN</sequence>
<accession>W4RR44</accession>